<name>A0A542ZLM4_9MICO</name>
<dbReference type="SUPFAM" id="SSF56042">
    <property type="entry name" value="PurM C-terminal domain-like"/>
    <property type="match status" value="1"/>
</dbReference>
<dbReference type="AlphaFoldDB" id="A0A542ZLM4"/>
<dbReference type="EMBL" id="VFOQ01000001">
    <property type="protein sequence ID" value="TQL61070.1"/>
    <property type="molecule type" value="Genomic_DNA"/>
</dbReference>
<evidence type="ECO:0000313" key="4">
    <source>
        <dbReference type="Proteomes" id="UP000319514"/>
    </source>
</evidence>
<dbReference type="SUPFAM" id="SSF55326">
    <property type="entry name" value="PurM N-terminal domain-like"/>
    <property type="match status" value="1"/>
</dbReference>
<accession>A0A542ZLM4</accession>
<dbReference type="Gene3D" id="3.30.1330.10">
    <property type="entry name" value="PurM-like, N-terminal domain"/>
    <property type="match status" value="1"/>
</dbReference>
<sequence length="331" mass="33725">MDATSGRAGGLGDLEQLAAHLRTHAALRAKAEIGLVSDVMGAASWVHGPGDDGAVVRMAAAAGVHDGQVIACGEALLPAFVARDPYGAGFAAVLTNVNDLAAMGATPCAIVDTIVGTADLAREALRGMQAASRLYDVPVVGGHLTLHDGPPAVSAFGVGNAGKVLSLTHVAAGQRLVVACCTDGTMREDFPFFRSFDERGAELAGDVRLLARIAGSGAAVAAKDVSMAGLVGSLAMLLEWGRFGVTVDLDRLPRPPGVPMAAWLTCFPAYAFLLCAPPGREEECAAAFHARGLDAAVVGVIDDTGLLRLASGGRQATVLDLAVTPVTGLQR</sequence>
<dbReference type="PANTHER" id="PTHR30270:SF0">
    <property type="entry name" value="THIAMINE-MONOPHOSPHATE KINASE"/>
    <property type="match status" value="1"/>
</dbReference>
<dbReference type="Gene3D" id="3.90.650.10">
    <property type="entry name" value="PurM-like C-terminal domain"/>
    <property type="match status" value="1"/>
</dbReference>
<dbReference type="GO" id="GO:0009030">
    <property type="term" value="F:thiamine-phosphate kinase activity"/>
    <property type="evidence" value="ECO:0007669"/>
    <property type="project" value="InterPro"/>
</dbReference>
<dbReference type="RefSeq" id="WP_141788899.1">
    <property type="nucleotide sequence ID" value="NZ_BAAAKX010000001.1"/>
</dbReference>
<dbReference type="InterPro" id="IPR036921">
    <property type="entry name" value="PurM-like_N_sf"/>
</dbReference>
<dbReference type="PANTHER" id="PTHR30270">
    <property type="entry name" value="THIAMINE-MONOPHOSPHATE KINASE"/>
    <property type="match status" value="1"/>
</dbReference>
<evidence type="ECO:0000313" key="3">
    <source>
        <dbReference type="EMBL" id="TQL61070.1"/>
    </source>
</evidence>
<dbReference type="Pfam" id="PF00586">
    <property type="entry name" value="AIRS"/>
    <property type="match status" value="1"/>
</dbReference>
<proteinExistence type="predicted"/>
<reference evidence="3 4" key="1">
    <citation type="submission" date="2019-06" db="EMBL/GenBank/DDBJ databases">
        <title>Sequencing the genomes of 1000 actinobacteria strains.</title>
        <authorList>
            <person name="Klenk H.-P."/>
        </authorList>
    </citation>
    <scope>NUCLEOTIDE SEQUENCE [LARGE SCALE GENOMIC DNA]</scope>
    <source>
        <strain evidence="3 4">DSM 18082</strain>
    </source>
</reference>
<gene>
    <name evidence="3" type="ORF">FB474_2475</name>
</gene>
<organism evidence="3 4">
    <name type="scientific">Oryzihumus leptocrescens</name>
    <dbReference type="NCBI Taxonomy" id="297536"/>
    <lineage>
        <taxon>Bacteria</taxon>
        <taxon>Bacillati</taxon>
        <taxon>Actinomycetota</taxon>
        <taxon>Actinomycetes</taxon>
        <taxon>Micrococcales</taxon>
        <taxon>Intrasporangiaceae</taxon>
        <taxon>Oryzihumus</taxon>
    </lineage>
</organism>
<feature type="domain" description="PurM-like C-terminal" evidence="2">
    <location>
        <begin position="206"/>
        <end position="306"/>
    </location>
</feature>
<dbReference type="Proteomes" id="UP000319514">
    <property type="component" value="Unassembled WGS sequence"/>
</dbReference>
<dbReference type="InterPro" id="IPR010918">
    <property type="entry name" value="PurM-like_C_dom"/>
</dbReference>
<dbReference type="GO" id="GO:0009228">
    <property type="term" value="P:thiamine biosynthetic process"/>
    <property type="evidence" value="ECO:0007669"/>
    <property type="project" value="InterPro"/>
</dbReference>
<dbReference type="InterPro" id="IPR036676">
    <property type="entry name" value="PurM-like_C_sf"/>
</dbReference>
<comment type="caution">
    <text evidence="3">The sequence shown here is derived from an EMBL/GenBank/DDBJ whole genome shotgun (WGS) entry which is preliminary data.</text>
</comment>
<dbReference type="InterPro" id="IPR016188">
    <property type="entry name" value="PurM-like_N"/>
</dbReference>
<dbReference type="InterPro" id="IPR006283">
    <property type="entry name" value="ThiL-like"/>
</dbReference>
<dbReference type="OrthoDB" id="9802811at2"/>
<dbReference type="Pfam" id="PF02769">
    <property type="entry name" value="AIRS_C"/>
    <property type="match status" value="1"/>
</dbReference>
<feature type="domain" description="PurM-like N-terminal" evidence="1">
    <location>
        <begin position="50"/>
        <end position="159"/>
    </location>
</feature>
<evidence type="ECO:0000259" key="2">
    <source>
        <dbReference type="Pfam" id="PF02769"/>
    </source>
</evidence>
<keyword evidence="4" id="KW-1185">Reference proteome</keyword>
<evidence type="ECO:0000259" key="1">
    <source>
        <dbReference type="Pfam" id="PF00586"/>
    </source>
</evidence>
<protein>
    <submittedName>
        <fullName evidence="3">Hydrogenase maturation carbamoyl dehydratase HypE</fullName>
    </submittedName>
</protein>